<keyword evidence="2" id="KW-1185">Reference proteome</keyword>
<dbReference type="Pfam" id="PF13650">
    <property type="entry name" value="Asp_protease_2"/>
    <property type="match status" value="1"/>
</dbReference>
<dbReference type="Gene3D" id="2.40.70.10">
    <property type="entry name" value="Acid Proteases"/>
    <property type="match status" value="2"/>
</dbReference>
<feature type="non-terminal residue" evidence="1">
    <location>
        <position position="1"/>
    </location>
</feature>
<dbReference type="SUPFAM" id="SSF50630">
    <property type="entry name" value="Acid proteases"/>
    <property type="match status" value="1"/>
</dbReference>
<evidence type="ECO:0000313" key="2">
    <source>
        <dbReference type="Proteomes" id="UP001287356"/>
    </source>
</evidence>
<reference evidence="1" key="2">
    <citation type="submission" date="2023-06" db="EMBL/GenBank/DDBJ databases">
        <authorList>
            <consortium name="Lawrence Berkeley National Laboratory"/>
            <person name="Haridas S."/>
            <person name="Hensen N."/>
            <person name="Bonometti L."/>
            <person name="Westerberg I."/>
            <person name="Brannstrom I.O."/>
            <person name="Guillou S."/>
            <person name="Cros-Aarteil S."/>
            <person name="Calhoun S."/>
            <person name="Kuo A."/>
            <person name="Mondo S."/>
            <person name="Pangilinan J."/>
            <person name="Riley R."/>
            <person name="Labutti K."/>
            <person name="Andreopoulos B."/>
            <person name="Lipzen A."/>
            <person name="Chen C."/>
            <person name="Yanf M."/>
            <person name="Daum C."/>
            <person name="Ng V."/>
            <person name="Clum A."/>
            <person name="Steindorff A."/>
            <person name="Ohm R."/>
            <person name="Martin F."/>
            <person name="Silar P."/>
            <person name="Natvig D."/>
            <person name="Lalanne C."/>
            <person name="Gautier V."/>
            <person name="Ament-Velasquez S.L."/>
            <person name="Kruys A."/>
            <person name="Hutchinson M.I."/>
            <person name="Powell A.J."/>
            <person name="Barry K."/>
            <person name="Miller A.N."/>
            <person name="Grigoriev I.V."/>
            <person name="Debuchy R."/>
            <person name="Gladieux P."/>
            <person name="Thoren M.H."/>
            <person name="Johannesson H."/>
        </authorList>
    </citation>
    <scope>NUCLEOTIDE SEQUENCE</scope>
    <source>
        <strain evidence="1">CBS 958.72</strain>
    </source>
</reference>
<dbReference type="AlphaFoldDB" id="A0AAE0NDV7"/>
<organism evidence="1 2">
    <name type="scientific">Lasiosphaeria ovina</name>
    <dbReference type="NCBI Taxonomy" id="92902"/>
    <lineage>
        <taxon>Eukaryota</taxon>
        <taxon>Fungi</taxon>
        <taxon>Dikarya</taxon>
        <taxon>Ascomycota</taxon>
        <taxon>Pezizomycotina</taxon>
        <taxon>Sordariomycetes</taxon>
        <taxon>Sordariomycetidae</taxon>
        <taxon>Sordariales</taxon>
        <taxon>Lasiosphaeriaceae</taxon>
        <taxon>Lasiosphaeria</taxon>
    </lineage>
</organism>
<evidence type="ECO:0000313" key="1">
    <source>
        <dbReference type="EMBL" id="KAK3379669.1"/>
    </source>
</evidence>
<reference evidence="1" key="1">
    <citation type="journal article" date="2023" name="Mol. Phylogenet. Evol.">
        <title>Genome-scale phylogeny and comparative genomics of the fungal order Sordariales.</title>
        <authorList>
            <person name="Hensen N."/>
            <person name="Bonometti L."/>
            <person name="Westerberg I."/>
            <person name="Brannstrom I.O."/>
            <person name="Guillou S."/>
            <person name="Cros-Aarteil S."/>
            <person name="Calhoun S."/>
            <person name="Haridas S."/>
            <person name="Kuo A."/>
            <person name="Mondo S."/>
            <person name="Pangilinan J."/>
            <person name="Riley R."/>
            <person name="LaButti K."/>
            <person name="Andreopoulos B."/>
            <person name="Lipzen A."/>
            <person name="Chen C."/>
            <person name="Yan M."/>
            <person name="Daum C."/>
            <person name="Ng V."/>
            <person name="Clum A."/>
            <person name="Steindorff A."/>
            <person name="Ohm R.A."/>
            <person name="Martin F."/>
            <person name="Silar P."/>
            <person name="Natvig D.O."/>
            <person name="Lalanne C."/>
            <person name="Gautier V."/>
            <person name="Ament-Velasquez S.L."/>
            <person name="Kruys A."/>
            <person name="Hutchinson M.I."/>
            <person name="Powell A.J."/>
            <person name="Barry K."/>
            <person name="Miller A.N."/>
            <person name="Grigoriev I.V."/>
            <person name="Debuchy R."/>
            <person name="Gladieux P."/>
            <person name="Hiltunen Thoren M."/>
            <person name="Johannesson H."/>
        </authorList>
    </citation>
    <scope>NUCLEOTIDE SEQUENCE</scope>
    <source>
        <strain evidence="1">CBS 958.72</strain>
    </source>
</reference>
<dbReference type="Proteomes" id="UP001287356">
    <property type="component" value="Unassembled WGS sequence"/>
</dbReference>
<dbReference type="CDD" id="cd00303">
    <property type="entry name" value="retropepsin_like"/>
    <property type="match status" value="2"/>
</dbReference>
<name>A0AAE0NDV7_9PEZI</name>
<gene>
    <name evidence="1" type="ORF">B0T24DRAFT_520273</name>
</gene>
<protein>
    <submittedName>
        <fullName evidence="1">Uncharacterized protein</fullName>
    </submittedName>
</protein>
<proteinExistence type="predicted"/>
<dbReference type="InterPro" id="IPR021109">
    <property type="entry name" value="Peptidase_aspartic_dom_sf"/>
</dbReference>
<comment type="caution">
    <text evidence="1">The sequence shown here is derived from an EMBL/GenBank/DDBJ whole genome shotgun (WGS) entry which is preliminary data.</text>
</comment>
<sequence>LNGVPIASLVDNGAERCHVSLRFAESHKLSPQDGTQHVVQPGNGKTVLSPGIVSIPWQFSGESESYLIDCAIIPGCVRDLVLGANFLRLTQTLTKFKSRITATARGVLRRLHLNLLGGEKQRLWRFLDDVLASALPDTGSDVMLVSEDYARSRGLHVDRNPQHRLELELGDGTVTYTSGVVRHLVWSFGDSGEDVTSDFYVLPGMPADIILSNELLFELDVFSRFDEFLI</sequence>
<dbReference type="EMBL" id="JAULSN010000002">
    <property type="protein sequence ID" value="KAK3379669.1"/>
    <property type="molecule type" value="Genomic_DNA"/>
</dbReference>
<accession>A0AAE0NDV7</accession>